<feature type="signal peptide" evidence="1">
    <location>
        <begin position="1"/>
        <end position="19"/>
    </location>
</feature>
<name>A0AAE0VQE2_9BIVA</name>
<reference evidence="2" key="2">
    <citation type="journal article" date="2021" name="Genome Biol. Evol.">
        <title>Developing a high-quality reference genome for a parasitic bivalve with doubly uniparental inheritance (Bivalvia: Unionida).</title>
        <authorList>
            <person name="Smith C.H."/>
        </authorList>
    </citation>
    <scope>NUCLEOTIDE SEQUENCE</scope>
    <source>
        <strain evidence="2">CHS0354</strain>
        <tissue evidence="2">Mantle</tissue>
    </source>
</reference>
<protein>
    <submittedName>
        <fullName evidence="2">Uncharacterized protein</fullName>
    </submittedName>
</protein>
<dbReference type="EMBL" id="JAEAOA010000170">
    <property type="protein sequence ID" value="KAK3585180.1"/>
    <property type="molecule type" value="Genomic_DNA"/>
</dbReference>
<dbReference type="AlphaFoldDB" id="A0AAE0VQE2"/>
<evidence type="ECO:0000313" key="3">
    <source>
        <dbReference type="Proteomes" id="UP001195483"/>
    </source>
</evidence>
<reference evidence="2" key="1">
    <citation type="journal article" date="2021" name="Genome Biol. Evol.">
        <title>A High-Quality Reference Genome for a Parasitic Bivalve with Doubly Uniparental Inheritance (Bivalvia: Unionida).</title>
        <authorList>
            <person name="Smith C.H."/>
        </authorList>
    </citation>
    <scope>NUCLEOTIDE SEQUENCE</scope>
    <source>
        <strain evidence="2">CHS0354</strain>
    </source>
</reference>
<dbReference type="Proteomes" id="UP001195483">
    <property type="component" value="Unassembled WGS sequence"/>
</dbReference>
<keyword evidence="1" id="KW-0732">Signal</keyword>
<sequence>MRGILTGFAITAVVCVVFGERCRQVSDCVLTSCPNSTTSHIECSHEVCTCVANPRDCTTFSDCSGVLCHDRDRTAHCVDHRCQCI</sequence>
<reference evidence="2" key="3">
    <citation type="submission" date="2023-05" db="EMBL/GenBank/DDBJ databases">
        <authorList>
            <person name="Smith C.H."/>
        </authorList>
    </citation>
    <scope>NUCLEOTIDE SEQUENCE</scope>
    <source>
        <strain evidence="2">CHS0354</strain>
        <tissue evidence="2">Mantle</tissue>
    </source>
</reference>
<organism evidence="2 3">
    <name type="scientific">Potamilus streckersoni</name>
    <dbReference type="NCBI Taxonomy" id="2493646"/>
    <lineage>
        <taxon>Eukaryota</taxon>
        <taxon>Metazoa</taxon>
        <taxon>Spiralia</taxon>
        <taxon>Lophotrochozoa</taxon>
        <taxon>Mollusca</taxon>
        <taxon>Bivalvia</taxon>
        <taxon>Autobranchia</taxon>
        <taxon>Heteroconchia</taxon>
        <taxon>Palaeoheterodonta</taxon>
        <taxon>Unionida</taxon>
        <taxon>Unionoidea</taxon>
        <taxon>Unionidae</taxon>
        <taxon>Ambleminae</taxon>
        <taxon>Lampsilini</taxon>
        <taxon>Potamilus</taxon>
    </lineage>
</organism>
<gene>
    <name evidence="2" type="ORF">CHS0354_001814</name>
</gene>
<accession>A0AAE0VQE2</accession>
<evidence type="ECO:0000313" key="2">
    <source>
        <dbReference type="EMBL" id="KAK3585180.1"/>
    </source>
</evidence>
<feature type="chain" id="PRO_5042192521" evidence="1">
    <location>
        <begin position="20"/>
        <end position="85"/>
    </location>
</feature>
<comment type="caution">
    <text evidence="2">The sequence shown here is derived from an EMBL/GenBank/DDBJ whole genome shotgun (WGS) entry which is preliminary data.</text>
</comment>
<evidence type="ECO:0000256" key="1">
    <source>
        <dbReference type="SAM" id="SignalP"/>
    </source>
</evidence>
<keyword evidence="3" id="KW-1185">Reference proteome</keyword>
<proteinExistence type="predicted"/>